<evidence type="ECO:0000313" key="1">
    <source>
        <dbReference type="EMBL" id="MTE28327.1"/>
    </source>
</evidence>
<comment type="caution">
    <text evidence="1">The sequence shown here is derived from an EMBL/GenBank/DDBJ whole genome shotgun (WGS) entry which is preliminary data.</text>
</comment>
<sequence length="655" mass="76799">MSYFRCLLFFSLIFFYNDIYGQTKLNKGNVVNRENPFENDTSDVKRSKGFKNLASIDMYLQFNTEVDTVVVDTTLSIKKDYKFNYLQKDNFGLMPFANVGQTYNTLSYNFNSKETKPLFGARARHFNYYEDDDIKYYEVPTPWTRLTYKTAFEQGQMLDAFFAVNLSKQFNFSIAYKGLRSLGNYQNALTSSGNFRFTSNYSTMNKKYNAKVHIVMQDLLNQENGGLLDEDLENFISGDEDFIDRSVFDMNIENAENILVGKRFFINHSYDIIKKNDSSNNYLSIVNETFFEDKYYQYYQDSPSNDYFGNSFTNNINDKVTLEHFNSSFKIDYYNNILGNLQFGVFYSDINYGYDSVVLLSDVIIPNRIKANFLGANASFKKTINSIKLEGDAKINFSEEFVGSYFDVKLAVELNEDMEVNGGINVSSRLPNYNYLLYQSDYINYNWHNYSNFRNINSQQLRFNIVSEKFLNASFDISNIENYTYFNLDTTIDKNKIIKPEQYNESLQYLRLKVQKEFRLGNFALDNTIMYQNVVSDEEVLNVPNLITRNTLYYSNQLFKKAMTLQTGVTLNYFTKCNMNGYDPLLAEFYTQNQTEVGAFPRLDFFINAKIRQTRIFLKAEHFNSAFTGYDYFSAPNHPYRDFTIRFGLVWDFFL</sequence>
<dbReference type="Pfam" id="PF14121">
    <property type="entry name" value="Porin_10"/>
    <property type="match status" value="1"/>
</dbReference>
<evidence type="ECO:0008006" key="3">
    <source>
        <dbReference type="Google" id="ProtNLM"/>
    </source>
</evidence>
<keyword evidence="2" id="KW-1185">Reference proteome</keyword>
<protein>
    <recommendedName>
        <fullName evidence="3">Porin</fullName>
    </recommendedName>
</protein>
<dbReference type="AlphaFoldDB" id="A0A7K1GG76"/>
<proteinExistence type="predicted"/>
<gene>
    <name evidence="1" type="ORF">F1003_15450</name>
</gene>
<name>A0A7K1GG76_9FLAO</name>
<dbReference type="Proteomes" id="UP000447545">
    <property type="component" value="Unassembled WGS sequence"/>
</dbReference>
<organism evidence="1 2">
    <name type="scientific">Winogradskyella ouciana</name>
    <dbReference type="NCBI Taxonomy" id="2608631"/>
    <lineage>
        <taxon>Bacteria</taxon>
        <taxon>Pseudomonadati</taxon>
        <taxon>Bacteroidota</taxon>
        <taxon>Flavobacteriia</taxon>
        <taxon>Flavobacteriales</taxon>
        <taxon>Flavobacteriaceae</taxon>
        <taxon>Winogradskyella</taxon>
    </lineage>
</organism>
<dbReference type="InterPro" id="IPR025631">
    <property type="entry name" value="Porin_10"/>
</dbReference>
<reference evidence="1 2" key="1">
    <citation type="submission" date="2019-11" db="EMBL/GenBank/DDBJ databases">
        <title>Winogradskyella ouciana sp. nov., isolated from the hadal seawater of the Mariana Trench.</title>
        <authorList>
            <person name="Liu R."/>
        </authorList>
    </citation>
    <scope>NUCLEOTIDE SEQUENCE [LARGE SCALE GENOMIC DNA]</scope>
    <source>
        <strain evidence="1 2">ZXX205</strain>
    </source>
</reference>
<dbReference type="EMBL" id="WJYA01000014">
    <property type="protein sequence ID" value="MTE28327.1"/>
    <property type="molecule type" value="Genomic_DNA"/>
</dbReference>
<accession>A0A7K1GG76</accession>
<evidence type="ECO:0000313" key="2">
    <source>
        <dbReference type="Proteomes" id="UP000447545"/>
    </source>
</evidence>